<dbReference type="KEGG" id="vg:18158510"/>
<reference evidence="1 2" key="1">
    <citation type="journal article" date="2015" name="Appl. Microbiol. Biotechnol.">
        <title>The potential of the endolysin Lysdb from Lactobacillus delbrueckii phage for combating Staphylococcus aureus during cheese manufacture from raw milk.</title>
        <authorList>
            <person name="Guo T."/>
            <person name="Xin Y."/>
            <person name="Zhang C."/>
            <person name="Ouyang X."/>
            <person name="Kong J."/>
        </authorList>
    </citation>
    <scope>NUCLEOTIDE SEQUENCE [LARGE SCALE GENOMIC DNA]</scope>
</reference>
<dbReference type="RefSeq" id="YP_008770186.1">
    <property type="nucleotide sequence ID" value="NC_022762.1"/>
</dbReference>
<gene>
    <name evidence="1" type="ORF">phiLdb_00021</name>
</gene>
<protein>
    <submittedName>
        <fullName evidence="1">Glycerophosphoryl diesterphosphodiesterase</fullName>
    </submittedName>
</protein>
<evidence type="ECO:0000313" key="1">
    <source>
        <dbReference type="EMBL" id="AGW43698.1"/>
    </source>
</evidence>
<keyword evidence="2" id="KW-1185">Reference proteome</keyword>
<organism evidence="1 2">
    <name type="scientific">Lactobacillus phage phiLdb</name>
    <dbReference type="NCBI Taxonomy" id="1399942"/>
    <lineage>
        <taxon>Viruses</taxon>
        <taxon>Duplodnaviria</taxon>
        <taxon>Heunggongvirae</taxon>
        <taxon>Uroviricota</taxon>
        <taxon>Caudoviricetes</taxon>
        <taxon>Cequinquevirus</taxon>
        <taxon>Cequinquevirus Ldb</taxon>
    </lineage>
</organism>
<dbReference type="GeneID" id="18158510"/>
<dbReference type="Proteomes" id="UP000016880">
    <property type="component" value="Segment"/>
</dbReference>
<accession>U3PCT1</accession>
<dbReference type="InterPro" id="IPR008979">
    <property type="entry name" value="Galactose-bd-like_sf"/>
</dbReference>
<proteinExistence type="predicted"/>
<name>U3PCT1_9CAUD</name>
<dbReference type="Gene3D" id="2.60.120.260">
    <property type="entry name" value="Galactose-binding domain-like"/>
    <property type="match status" value="1"/>
</dbReference>
<dbReference type="EMBL" id="KF188410">
    <property type="protein sequence ID" value="AGW43698.1"/>
    <property type="molecule type" value="Genomic_DNA"/>
</dbReference>
<sequence>MKGEKEYSIAKGNNGDSYQTIIPLTKTTYTLSFEAKSTVSGDKIASLLFDGGDGSKNCVIKINGVDTTNGDGYAETTITDSYKRYSITYTLAPRSIKMSVIPVRTTISAGDVTFKNVRLTAGTDNNWGSTTFMIAYLDAHQGETYYARQLEESAWLNAPMVVTNDNFDGIPSNIITDSENHTFKVTIPSGGTKLFFNSNEALVPTVFKQSASGGI</sequence>
<evidence type="ECO:0000313" key="2">
    <source>
        <dbReference type="Proteomes" id="UP000016880"/>
    </source>
</evidence>
<dbReference type="SUPFAM" id="SSF49785">
    <property type="entry name" value="Galactose-binding domain-like"/>
    <property type="match status" value="1"/>
</dbReference>